<evidence type="ECO:0000313" key="2">
    <source>
        <dbReference type="Proteomes" id="UP000824890"/>
    </source>
</evidence>
<feature type="non-terminal residue" evidence="1">
    <location>
        <position position="1"/>
    </location>
</feature>
<keyword evidence="2" id="KW-1185">Reference proteome</keyword>
<feature type="non-terminal residue" evidence="1">
    <location>
        <position position="99"/>
    </location>
</feature>
<proteinExistence type="predicted"/>
<dbReference type="EMBL" id="JAGKQM010000019">
    <property type="protein sequence ID" value="KAH0861500.1"/>
    <property type="molecule type" value="Genomic_DNA"/>
</dbReference>
<reference evidence="1 2" key="1">
    <citation type="submission" date="2021-05" db="EMBL/GenBank/DDBJ databases">
        <title>Genome Assembly of Synthetic Allotetraploid Brassica napus Reveals Homoeologous Exchanges between Subgenomes.</title>
        <authorList>
            <person name="Davis J.T."/>
        </authorList>
    </citation>
    <scope>NUCLEOTIDE SEQUENCE [LARGE SCALE GENOMIC DNA]</scope>
    <source>
        <strain evidence="2">cv. Da-Ae</strain>
        <tissue evidence="1">Seedling</tissue>
    </source>
</reference>
<gene>
    <name evidence="1" type="ORF">HID58_089761</name>
</gene>
<accession>A0ABQ7Y020</accession>
<sequence length="99" mass="11835">CGSNNNRAQLNINASSYDGHSTGRNSYQREHAASHSNFIKQMAYDQDLRCYHTSVPNWFPILCRLKRNYYILSNRQLQLYKMGFIKFHFFYKIQLETFN</sequence>
<dbReference type="Proteomes" id="UP000824890">
    <property type="component" value="Unassembled WGS sequence"/>
</dbReference>
<name>A0ABQ7Y020_BRANA</name>
<organism evidence="1 2">
    <name type="scientific">Brassica napus</name>
    <name type="common">Rape</name>
    <dbReference type="NCBI Taxonomy" id="3708"/>
    <lineage>
        <taxon>Eukaryota</taxon>
        <taxon>Viridiplantae</taxon>
        <taxon>Streptophyta</taxon>
        <taxon>Embryophyta</taxon>
        <taxon>Tracheophyta</taxon>
        <taxon>Spermatophyta</taxon>
        <taxon>Magnoliopsida</taxon>
        <taxon>eudicotyledons</taxon>
        <taxon>Gunneridae</taxon>
        <taxon>Pentapetalae</taxon>
        <taxon>rosids</taxon>
        <taxon>malvids</taxon>
        <taxon>Brassicales</taxon>
        <taxon>Brassicaceae</taxon>
        <taxon>Brassiceae</taxon>
        <taxon>Brassica</taxon>
    </lineage>
</organism>
<evidence type="ECO:0000313" key="1">
    <source>
        <dbReference type="EMBL" id="KAH0861500.1"/>
    </source>
</evidence>
<comment type="caution">
    <text evidence="1">The sequence shown here is derived from an EMBL/GenBank/DDBJ whole genome shotgun (WGS) entry which is preliminary data.</text>
</comment>
<protein>
    <submittedName>
        <fullName evidence="1">Uncharacterized protein</fullName>
    </submittedName>
</protein>